<accession>A0A0L6Z7P3</accession>
<evidence type="ECO:0000256" key="7">
    <source>
        <dbReference type="ARBA" id="ARBA00022842"/>
    </source>
</evidence>
<evidence type="ECO:0000313" key="12">
    <source>
        <dbReference type="EMBL" id="KOA18984.1"/>
    </source>
</evidence>
<evidence type="ECO:0000256" key="8">
    <source>
        <dbReference type="ARBA" id="ARBA00031306"/>
    </source>
</evidence>
<evidence type="ECO:0000256" key="1">
    <source>
        <dbReference type="ARBA" id="ARBA00011955"/>
    </source>
</evidence>
<evidence type="ECO:0000256" key="4">
    <source>
        <dbReference type="ARBA" id="ARBA00022679"/>
    </source>
</evidence>
<dbReference type="PANTHER" id="PTHR30040">
    <property type="entry name" value="THIAMINE BIOSYNTHESIS LIPOPROTEIN APBE"/>
    <property type="match status" value="1"/>
</dbReference>
<gene>
    <name evidence="12" type="primary">apbE</name>
    <name evidence="12" type="ORF">CLHOM_27240</name>
</gene>
<name>A0A0L6Z7P3_9CLOT</name>
<comment type="similarity">
    <text evidence="10">Belongs to the ApbE family.</text>
</comment>
<keyword evidence="13" id="KW-1185">Reference proteome</keyword>
<keyword evidence="6 10" id="KW-0274">FAD</keyword>
<keyword evidence="3 10" id="KW-0285">Flavoprotein</keyword>
<comment type="cofactor">
    <cofactor evidence="11">
        <name>Mg(2+)</name>
        <dbReference type="ChEBI" id="CHEBI:18420"/>
    </cofactor>
    <cofactor evidence="11">
        <name>Mn(2+)</name>
        <dbReference type="ChEBI" id="CHEBI:29035"/>
    </cofactor>
    <text evidence="11">Magnesium. Can also use manganese.</text>
</comment>
<dbReference type="EMBL" id="LHUR01000031">
    <property type="protein sequence ID" value="KOA18984.1"/>
    <property type="molecule type" value="Genomic_DNA"/>
</dbReference>
<evidence type="ECO:0000256" key="9">
    <source>
        <dbReference type="ARBA" id="ARBA00048540"/>
    </source>
</evidence>
<dbReference type="Pfam" id="PF02424">
    <property type="entry name" value="ApbE"/>
    <property type="match status" value="1"/>
</dbReference>
<comment type="catalytic activity">
    <reaction evidence="9 10">
        <text>L-threonyl-[protein] + FAD = FMN-L-threonyl-[protein] + AMP + H(+)</text>
        <dbReference type="Rhea" id="RHEA:36847"/>
        <dbReference type="Rhea" id="RHEA-COMP:11060"/>
        <dbReference type="Rhea" id="RHEA-COMP:11061"/>
        <dbReference type="ChEBI" id="CHEBI:15378"/>
        <dbReference type="ChEBI" id="CHEBI:30013"/>
        <dbReference type="ChEBI" id="CHEBI:57692"/>
        <dbReference type="ChEBI" id="CHEBI:74257"/>
        <dbReference type="ChEBI" id="CHEBI:456215"/>
        <dbReference type="EC" id="2.7.1.180"/>
    </reaction>
</comment>
<feature type="binding site" evidence="11">
    <location>
        <position position="298"/>
    </location>
    <ligand>
        <name>Mg(2+)</name>
        <dbReference type="ChEBI" id="CHEBI:18420"/>
    </ligand>
</feature>
<protein>
    <recommendedName>
        <fullName evidence="2 10">FAD:protein FMN transferase</fullName>
        <ecNumber evidence="1 10">2.7.1.180</ecNumber>
    </recommendedName>
    <alternativeName>
        <fullName evidence="8 10">Flavin transferase</fullName>
    </alternativeName>
</protein>
<feature type="binding site" evidence="11">
    <location>
        <position position="294"/>
    </location>
    <ligand>
        <name>Mg(2+)</name>
        <dbReference type="ChEBI" id="CHEBI:18420"/>
    </ligand>
</feature>
<dbReference type="Gene3D" id="3.10.520.10">
    <property type="entry name" value="ApbE-like domains"/>
    <property type="match status" value="1"/>
</dbReference>
<keyword evidence="12" id="KW-0449">Lipoprotein</keyword>
<feature type="binding site" evidence="11">
    <location>
        <position position="180"/>
    </location>
    <ligand>
        <name>Mg(2+)</name>
        <dbReference type="ChEBI" id="CHEBI:18420"/>
    </ligand>
</feature>
<evidence type="ECO:0000256" key="10">
    <source>
        <dbReference type="PIRNR" id="PIRNR006268"/>
    </source>
</evidence>
<evidence type="ECO:0000256" key="6">
    <source>
        <dbReference type="ARBA" id="ARBA00022827"/>
    </source>
</evidence>
<dbReference type="InterPro" id="IPR003374">
    <property type="entry name" value="ApbE-like_sf"/>
</dbReference>
<comment type="caution">
    <text evidence="12">The sequence shown here is derived from an EMBL/GenBank/DDBJ whole genome shotgun (WGS) entry which is preliminary data.</text>
</comment>
<keyword evidence="5 10" id="KW-0479">Metal-binding</keyword>
<evidence type="ECO:0000313" key="13">
    <source>
        <dbReference type="Proteomes" id="UP000037043"/>
    </source>
</evidence>
<dbReference type="GO" id="GO:0046872">
    <property type="term" value="F:metal ion binding"/>
    <property type="evidence" value="ECO:0007669"/>
    <property type="project" value="UniProtKB-UniRule"/>
</dbReference>
<dbReference type="GO" id="GO:0016740">
    <property type="term" value="F:transferase activity"/>
    <property type="evidence" value="ECO:0007669"/>
    <property type="project" value="UniProtKB-UniRule"/>
</dbReference>
<evidence type="ECO:0000256" key="2">
    <source>
        <dbReference type="ARBA" id="ARBA00016337"/>
    </source>
</evidence>
<dbReference type="RefSeq" id="WP_052222205.1">
    <property type="nucleotide sequence ID" value="NZ_LHUR01000031.1"/>
</dbReference>
<evidence type="ECO:0000256" key="11">
    <source>
        <dbReference type="PIRSR" id="PIRSR006268-2"/>
    </source>
</evidence>
<reference evidence="13" key="1">
    <citation type="submission" date="2015-08" db="EMBL/GenBank/DDBJ databases">
        <title>Genome sequence of the strict anaerobe Clostridium homopropionicum LuHBu1 (DSM 5847T).</title>
        <authorList>
            <person name="Poehlein A."/>
            <person name="Beck M."/>
            <person name="Schiel-Bengelsdorf B."/>
            <person name="Bengelsdorf F.R."/>
            <person name="Daniel R."/>
            <person name="Duerre P."/>
        </authorList>
    </citation>
    <scope>NUCLEOTIDE SEQUENCE [LARGE SCALE GENOMIC DNA]</scope>
    <source>
        <strain evidence="13">DSM 5847</strain>
    </source>
</reference>
<evidence type="ECO:0000256" key="3">
    <source>
        <dbReference type="ARBA" id="ARBA00022630"/>
    </source>
</evidence>
<organism evidence="12 13">
    <name type="scientific">Clostridium homopropionicum DSM 5847</name>
    <dbReference type="NCBI Taxonomy" id="1121318"/>
    <lineage>
        <taxon>Bacteria</taxon>
        <taxon>Bacillati</taxon>
        <taxon>Bacillota</taxon>
        <taxon>Clostridia</taxon>
        <taxon>Eubacteriales</taxon>
        <taxon>Clostridiaceae</taxon>
        <taxon>Clostridium</taxon>
    </lineage>
</organism>
<proteinExistence type="inferred from homology"/>
<dbReference type="AlphaFoldDB" id="A0A0L6Z7P3"/>
<dbReference type="PATRIC" id="fig|1121318.3.peg.2737"/>
<keyword evidence="4 10" id="KW-0808">Transferase</keyword>
<dbReference type="EC" id="2.7.1.180" evidence="1 10"/>
<keyword evidence="7 10" id="KW-0460">Magnesium</keyword>
<dbReference type="PIRSF" id="PIRSF006268">
    <property type="entry name" value="ApbE"/>
    <property type="match status" value="1"/>
</dbReference>
<dbReference type="SUPFAM" id="SSF143631">
    <property type="entry name" value="ApbE-like"/>
    <property type="match status" value="1"/>
</dbReference>
<dbReference type="Proteomes" id="UP000037043">
    <property type="component" value="Unassembled WGS sequence"/>
</dbReference>
<dbReference type="InterPro" id="IPR024932">
    <property type="entry name" value="ApbE"/>
</dbReference>
<sequence>MFKFKKSIFFLILLIIISITYTGCSKKQAEPTSVEPISKEGVLLGTICKVTIYDESSRDVLEKAFKRISEIEDKMSINKDTSELINVNSKSGKEYVKVSSDTFDVIKKSLYYSELSKGKFDISIGPIVKLWNIGTDQARVPSDAEIKAKLPLVNYKNILLDEKNEKVMLREPGMIIDLGAIAKGYAADEVEKVLLENGVKHALINLGGNIYAMGPKPDNTKWRLGIQDPESTRGEYLGIIEVENKSVVTSGIYERYLEQNGKRYHHILDTHTGYPVSNSLVSVSIIADKSVDADGLSTSTFALGLEEGMKLIESLKNVDAIFVTSDHKVYVSSGLKGKLNITNSKYILQN</sequence>
<dbReference type="STRING" id="36844.SAMN04488501_10929"/>
<evidence type="ECO:0000256" key="5">
    <source>
        <dbReference type="ARBA" id="ARBA00022723"/>
    </source>
</evidence>
<dbReference type="PANTHER" id="PTHR30040:SF2">
    <property type="entry name" value="FAD:PROTEIN FMN TRANSFERASE"/>
    <property type="match status" value="1"/>
</dbReference>